<feature type="non-terminal residue" evidence="1">
    <location>
        <position position="1"/>
    </location>
</feature>
<sequence length="271" mass="31137">RFLDLPAELRMEVYKLMIPHDLIISFQQTIIDENDPDGFVIVSETKKSKNAILYTSNTYLFIINSQAHSPLSLRSPQIFGLWSHPTHLPLLRNLPTIHLSISLDHSPGVEHWTVTRQRARLAYFVEILNQHANDKTRKSLLQHLVINVSCIASARHNPKTPSPPLPLPSIPVEKFMFALESLAALRGVQNVQITGVPDWFARCLQLCIRGRGGDVREVVWPVVEVVRKRGVYRKARTKWVTTRKWYQPMLDWREFAQRNGVVMPDGVDALW</sequence>
<proteinExistence type="predicted"/>
<reference evidence="1" key="1">
    <citation type="journal article" date="2020" name="Stud. Mycol.">
        <title>101 Dothideomycetes genomes: a test case for predicting lifestyles and emergence of pathogens.</title>
        <authorList>
            <person name="Haridas S."/>
            <person name="Albert R."/>
            <person name="Binder M."/>
            <person name="Bloem J."/>
            <person name="Labutti K."/>
            <person name="Salamov A."/>
            <person name="Andreopoulos B."/>
            <person name="Baker S."/>
            <person name="Barry K."/>
            <person name="Bills G."/>
            <person name="Bluhm B."/>
            <person name="Cannon C."/>
            <person name="Castanera R."/>
            <person name="Culley D."/>
            <person name="Daum C."/>
            <person name="Ezra D."/>
            <person name="Gonzalez J."/>
            <person name="Henrissat B."/>
            <person name="Kuo A."/>
            <person name="Liang C."/>
            <person name="Lipzen A."/>
            <person name="Lutzoni F."/>
            <person name="Magnuson J."/>
            <person name="Mondo S."/>
            <person name="Nolan M."/>
            <person name="Ohm R."/>
            <person name="Pangilinan J."/>
            <person name="Park H.-J."/>
            <person name="Ramirez L."/>
            <person name="Alfaro M."/>
            <person name="Sun H."/>
            <person name="Tritt A."/>
            <person name="Yoshinaga Y."/>
            <person name="Zwiers L.-H."/>
            <person name="Turgeon B."/>
            <person name="Goodwin S."/>
            <person name="Spatafora J."/>
            <person name="Crous P."/>
            <person name="Grigoriev I."/>
        </authorList>
    </citation>
    <scope>NUCLEOTIDE SEQUENCE</scope>
    <source>
        <strain evidence="1">CBS 119687</strain>
    </source>
</reference>
<dbReference type="AlphaFoldDB" id="A0A6A6A2J8"/>
<dbReference type="GeneID" id="54403174"/>
<evidence type="ECO:0000313" key="2">
    <source>
        <dbReference type="Proteomes" id="UP000799771"/>
    </source>
</evidence>
<dbReference type="OrthoDB" id="5413827at2759"/>
<name>A0A6A6A2J8_9PLEO</name>
<feature type="non-terminal residue" evidence="1">
    <location>
        <position position="271"/>
    </location>
</feature>
<dbReference type="RefSeq" id="XP_033519519.1">
    <property type="nucleotide sequence ID" value="XM_033662742.1"/>
</dbReference>
<accession>A0A6A6A2J8</accession>
<organism evidence="1 2">
    <name type="scientific">Dothidotthia symphoricarpi CBS 119687</name>
    <dbReference type="NCBI Taxonomy" id="1392245"/>
    <lineage>
        <taxon>Eukaryota</taxon>
        <taxon>Fungi</taxon>
        <taxon>Dikarya</taxon>
        <taxon>Ascomycota</taxon>
        <taxon>Pezizomycotina</taxon>
        <taxon>Dothideomycetes</taxon>
        <taxon>Pleosporomycetidae</taxon>
        <taxon>Pleosporales</taxon>
        <taxon>Dothidotthiaceae</taxon>
        <taxon>Dothidotthia</taxon>
    </lineage>
</organism>
<keyword evidence="2" id="KW-1185">Reference proteome</keyword>
<evidence type="ECO:0000313" key="1">
    <source>
        <dbReference type="EMBL" id="KAF2125127.1"/>
    </source>
</evidence>
<dbReference type="Proteomes" id="UP000799771">
    <property type="component" value="Unassembled WGS sequence"/>
</dbReference>
<gene>
    <name evidence="1" type="ORF">P153DRAFT_253500</name>
</gene>
<dbReference type="EMBL" id="ML977517">
    <property type="protein sequence ID" value="KAF2125127.1"/>
    <property type="molecule type" value="Genomic_DNA"/>
</dbReference>
<protein>
    <submittedName>
        <fullName evidence="1">Uncharacterized protein</fullName>
    </submittedName>
</protein>